<keyword evidence="1" id="KW-1133">Transmembrane helix</keyword>
<keyword evidence="1" id="KW-0812">Transmembrane</keyword>
<dbReference type="OrthoDB" id="9900830at2"/>
<gene>
    <name evidence="2" type="ORF">E1284_24720</name>
</gene>
<feature type="transmembrane region" description="Helical" evidence="1">
    <location>
        <begin position="15"/>
        <end position="43"/>
    </location>
</feature>
<evidence type="ECO:0000313" key="2">
    <source>
        <dbReference type="EMBL" id="TDC12193.1"/>
    </source>
</evidence>
<organism evidence="2 3">
    <name type="scientific">Actinomadura bangladeshensis</name>
    <dbReference type="NCBI Taxonomy" id="453573"/>
    <lineage>
        <taxon>Bacteria</taxon>
        <taxon>Bacillati</taxon>
        <taxon>Actinomycetota</taxon>
        <taxon>Actinomycetes</taxon>
        <taxon>Streptosporangiales</taxon>
        <taxon>Thermomonosporaceae</taxon>
        <taxon>Actinomadura</taxon>
    </lineage>
</organism>
<evidence type="ECO:0000313" key="3">
    <source>
        <dbReference type="Proteomes" id="UP000295431"/>
    </source>
</evidence>
<dbReference type="AlphaFoldDB" id="A0A4R4NVQ8"/>
<evidence type="ECO:0000256" key="1">
    <source>
        <dbReference type="SAM" id="Phobius"/>
    </source>
</evidence>
<accession>A0A4R4NVQ8</accession>
<protein>
    <submittedName>
        <fullName evidence="2">Uncharacterized protein</fullName>
    </submittedName>
</protein>
<sequence length="69" mass="7955">MLNILFRLVAEMGPMAAWAALCVMAIAVMFVIYVGAAMTVTLFTTDPARAKIRYQVFKDLLRLFYRRHR</sequence>
<comment type="caution">
    <text evidence="2">The sequence shown here is derived from an EMBL/GenBank/DDBJ whole genome shotgun (WGS) entry which is preliminary data.</text>
</comment>
<dbReference type="EMBL" id="SMJW01000140">
    <property type="protein sequence ID" value="TDC12193.1"/>
    <property type="molecule type" value="Genomic_DNA"/>
</dbReference>
<keyword evidence="1" id="KW-0472">Membrane</keyword>
<reference evidence="2 3" key="1">
    <citation type="submission" date="2019-03" db="EMBL/GenBank/DDBJ databases">
        <title>Draft genome sequences of novel Actinobacteria.</title>
        <authorList>
            <person name="Sahin N."/>
            <person name="Ay H."/>
            <person name="Saygin H."/>
        </authorList>
    </citation>
    <scope>NUCLEOTIDE SEQUENCE [LARGE SCALE GENOMIC DNA]</scope>
    <source>
        <strain evidence="2 3">DSM 45347</strain>
    </source>
</reference>
<proteinExistence type="predicted"/>
<dbReference type="RefSeq" id="WP_131942524.1">
    <property type="nucleotide sequence ID" value="NZ_BAAAMX010000048.1"/>
</dbReference>
<name>A0A4R4NVQ8_9ACTN</name>
<keyword evidence="3" id="KW-1185">Reference proteome</keyword>
<dbReference type="Proteomes" id="UP000295431">
    <property type="component" value="Unassembled WGS sequence"/>
</dbReference>